<dbReference type="Pfam" id="PF01454">
    <property type="entry name" value="MAGE"/>
    <property type="match status" value="1"/>
</dbReference>
<feature type="compositionally biased region" description="Acidic residues" evidence="1">
    <location>
        <begin position="174"/>
        <end position="183"/>
    </location>
</feature>
<dbReference type="Gene3D" id="1.10.10.1210">
    <property type="entry name" value="MAGE homology domain, winged helix WH2 motif"/>
    <property type="match status" value="1"/>
</dbReference>
<evidence type="ECO:0000259" key="2">
    <source>
        <dbReference type="PROSITE" id="PS50838"/>
    </source>
</evidence>
<accession>A0A914EIR4</accession>
<dbReference type="PROSITE" id="PS50838">
    <property type="entry name" value="MAGE"/>
    <property type="match status" value="1"/>
</dbReference>
<evidence type="ECO:0000313" key="3">
    <source>
        <dbReference type="Proteomes" id="UP000887540"/>
    </source>
</evidence>
<organism evidence="3 4">
    <name type="scientific">Acrobeloides nanus</name>
    <dbReference type="NCBI Taxonomy" id="290746"/>
    <lineage>
        <taxon>Eukaryota</taxon>
        <taxon>Metazoa</taxon>
        <taxon>Ecdysozoa</taxon>
        <taxon>Nematoda</taxon>
        <taxon>Chromadorea</taxon>
        <taxon>Rhabditida</taxon>
        <taxon>Tylenchina</taxon>
        <taxon>Cephalobomorpha</taxon>
        <taxon>Cephaloboidea</taxon>
        <taxon>Cephalobidae</taxon>
        <taxon>Acrobeloides</taxon>
    </lineage>
</organism>
<evidence type="ECO:0000313" key="4">
    <source>
        <dbReference type="WBParaSite" id="ACRNAN_scaffold8405.g24977.t1"/>
    </source>
</evidence>
<dbReference type="PANTHER" id="PTHR11736:SF14">
    <property type="entry name" value="NSE3 HOMOLOG, SMC5-SMC6 COMPLEX COMPONENT"/>
    <property type="match status" value="1"/>
</dbReference>
<feature type="region of interest" description="Disordered" evidence="1">
    <location>
        <begin position="1"/>
        <end position="65"/>
    </location>
</feature>
<dbReference type="WBParaSite" id="ACRNAN_scaffold8405.g24977.t1">
    <property type="protein sequence ID" value="ACRNAN_scaffold8405.g24977.t1"/>
    <property type="gene ID" value="ACRNAN_scaffold8405.g24977"/>
</dbReference>
<keyword evidence="3" id="KW-1185">Reference proteome</keyword>
<dbReference type="SMART" id="SM01373">
    <property type="entry name" value="MAGE"/>
    <property type="match status" value="1"/>
</dbReference>
<feature type="domain" description="MAGE" evidence="2">
    <location>
        <begin position="275"/>
        <end position="312"/>
    </location>
</feature>
<dbReference type="InterPro" id="IPR037445">
    <property type="entry name" value="MAGE"/>
</dbReference>
<proteinExistence type="predicted"/>
<feature type="region of interest" description="Disordered" evidence="1">
    <location>
        <begin position="167"/>
        <end position="190"/>
    </location>
</feature>
<sequence>MIRSQRRGRAAIESDDEDETNRMITSTQRKKNVRNRVNSDSDDDPDAPGPSTRIPKFRRPLAPVQQNRSFDEEMEVEANGIKNESQQNEGDITKTLAQYLLSTCSRRRFAKEDELRRIMGHRVKAEVRETYMETVEKLLKDTLGIKIIHDPKSKKYWINSELEVGPDVYNPSDSDQDSSDEDLKDLKQTDNEDAQKGLVMTILTYIFMLKQPVSTDPGISEEDLQDFLKELEESDPSVSRERLTAHGDLTKELEAKGWIKLNKVSDHQGYDAVFFDWGPRALKSVDPLKCLEYFFEIYGGGPQDWQNKVDIANRQRAENGFKELGRRSRAPTPQ</sequence>
<reference evidence="4" key="1">
    <citation type="submission" date="2022-11" db="UniProtKB">
        <authorList>
            <consortium name="WormBaseParasite"/>
        </authorList>
    </citation>
    <scope>IDENTIFICATION</scope>
</reference>
<dbReference type="InterPro" id="IPR041899">
    <property type="entry name" value="MAGE_WH2"/>
</dbReference>
<dbReference type="InterPro" id="IPR002190">
    <property type="entry name" value="MHD_dom"/>
</dbReference>
<evidence type="ECO:0000256" key="1">
    <source>
        <dbReference type="SAM" id="MobiDB-lite"/>
    </source>
</evidence>
<dbReference type="PANTHER" id="PTHR11736">
    <property type="entry name" value="MELANOMA-ASSOCIATED ANTIGEN MAGE ANTIGEN"/>
    <property type="match status" value="1"/>
</dbReference>
<dbReference type="AlphaFoldDB" id="A0A914EIR4"/>
<dbReference type="Proteomes" id="UP000887540">
    <property type="component" value="Unplaced"/>
</dbReference>
<name>A0A914EIR4_9BILA</name>
<dbReference type="GO" id="GO:0005634">
    <property type="term" value="C:nucleus"/>
    <property type="evidence" value="ECO:0007669"/>
    <property type="project" value="TreeGrafter"/>
</dbReference>
<protein>
    <submittedName>
        <fullName evidence="4">MAGE domain-containing protein</fullName>
    </submittedName>
</protein>